<evidence type="ECO:0000256" key="3">
    <source>
        <dbReference type="ARBA" id="ARBA00022475"/>
    </source>
</evidence>
<dbReference type="OrthoDB" id="5292493at2"/>
<dbReference type="AlphaFoldDB" id="A0A1M5I2Y6"/>
<dbReference type="EMBL" id="FQVT01000006">
    <property type="protein sequence ID" value="SHG22658.1"/>
    <property type="molecule type" value="Genomic_DNA"/>
</dbReference>
<dbReference type="Pfam" id="PF06977">
    <property type="entry name" value="SdiA-regulated"/>
    <property type="match status" value="1"/>
</dbReference>
<evidence type="ECO:0000256" key="2">
    <source>
        <dbReference type="ARBA" id="ARBA00009852"/>
    </source>
</evidence>
<keyword evidence="7" id="KW-1185">Reference proteome</keyword>
<feature type="transmembrane region" description="Helical" evidence="5">
    <location>
        <begin position="6"/>
        <end position="23"/>
    </location>
</feature>
<dbReference type="RefSeq" id="WP_072879811.1">
    <property type="nucleotide sequence ID" value="NZ_FQVT01000006.1"/>
</dbReference>
<evidence type="ECO:0000313" key="7">
    <source>
        <dbReference type="Proteomes" id="UP000183945"/>
    </source>
</evidence>
<sequence length="284" mass="32163">MKKLVWSIIIAVLIVTALIYWGFSKGSYFAFDENAKTYNISEKWELSQELNEISGISHIGNNELACIQDEKGLIYIYNLKTAEITNRIHFGDAGDYEAISVAGKTAWVTRSDGKLFEIINYRKANRKINSYKVSGIDLDDLEAIEVDSKNDRLLLMIKEYNIRRDRKGIYAFNLETKTTNTNSLFELDVNAKEFKKLKGGRSSLIIRATALSIHPKTGEIYILEGHQPKIIILNQSGVISNIHILNPKTFPKPEGLAFDEAGNLYISNESRRQPATILQINLDD</sequence>
<protein>
    <submittedName>
        <fullName evidence="6">SdiA-regulated</fullName>
    </submittedName>
</protein>
<reference evidence="7" key="1">
    <citation type="submission" date="2016-11" db="EMBL/GenBank/DDBJ databases">
        <authorList>
            <person name="Varghese N."/>
            <person name="Submissions S."/>
        </authorList>
    </citation>
    <scope>NUCLEOTIDE SEQUENCE [LARGE SCALE GENOMIC DNA]</scope>
    <source>
        <strain evidence="7">DSM 24579</strain>
    </source>
</reference>
<dbReference type="InterPro" id="IPR009722">
    <property type="entry name" value="YjiK/CarP"/>
</dbReference>
<keyword evidence="5" id="KW-0812">Transmembrane</keyword>
<keyword evidence="3" id="KW-1003">Cell membrane</keyword>
<dbReference type="STRING" id="1073325.SAMN05444483_106125"/>
<evidence type="ECO:0000313" key="6">
    <source>
        <dbReference type="EMBL" id="SHG22658.1"/>
    </source>
</evidence>
<dbReference type="Proteomes" id="UP000183945">
    <property type="component" value="Unassembled WGS sequence"/>
</dbReference>
<evidence type="ECO:0000256" key="5">
    <source>
        <dbReference type="SAM" id="Phobius"/>
    </source>
</evidence>
<name>A0A1M5I2Y6_SALEC</name>
<dbReference type="InterPro" id="IPR011042">
    <property type="entry name" value="6-blade_b-propeller_TolB-like"/>
</dbReference>
<gene>
    <name evidence="6" type="ORF">SAMN05444483_106125</name>
</gene>
<evidence type="ECO:0000256" key="1">
    <source>
        <dbReference type="ARBA" id="ARBA00004236"/>
    </source>
</evidence>
<comment type="similarity">
    <text evidence="2">Belongs to the YjiK family.</text>
</comment>
<dbReference type="GO" id="GO:0005886">
    <property type="term" value="C:plasma membrane"/>
    <property type="evidence" value="ECO:0007669"/>
    <property type="project" value="UniProtKB-SubCell"/>
</dbReference>
<organism evidence="6 7">
    <name type="scientific">Salegentibacter echinorum</name>
    <dbReference type="NCBI Taxonomy" id="1073325"/>
    <lineage>
        <taxon>Bacteria</taxon>
        <taxon>Pseudomonadati</taxon>
        <taxon>Bacteroidota</taxon>
        <taxon>Flavobacteriia</taxon>
        <taxon>Flavobacteriales</taxon>
        <taxon>Flavobacteriaceae</taxon>
        <taxon>Salegentibacter</taxon>
    </lineage>
</organism>
<keyword evidence="5" id="KW-1133">Transmembrane helix</keyword>
<accession>A0A1M5I2Y6</accession>
<comment type="subcellular location">
    <subcellularLocation>
        <location evidence="1">Cell membrane</location>
    </subcellularLocation>
</comment>
<keyword evidence="4 5" id="KW-0472">Membrane</keyword>
<dbReference type="SUPFAM" id="SSF63825">
    <property type="entry name" value="YWTD domain"/>
    <property type="match status" value="1"/>
</dbReference>
<dbReference type="Gene3D" id="2.120.10.30">
    <property type="entry name" value="TolB, C-terminal domain"/>
    <property type="match status" value="1"/>
</dbReference>
<evidence type="ECO:0000256" key="4">
    <source>
        <dbReference type="ARBA" id="ARBA00023136"/>
    </source>
</evidence>
<proteinExistence type="inferred from homology"/>